<protein>
    <recommendedName>
        <fullName evidence="4">SMP domain-containing protein</fullName>
    </recommendedName>
</protein>
<evidence type="ECO:0000313" key="2">
    <source>
        <dbReference type="EMBL" id="GAA0556572.1"/>
    </source>
</evidence>
<name>A0ABN1E0I2_9ACTN</name>
<dbReference type="EMBL" id="BAAABZ010000072">
    <property type="protein sequence ID" value="GAA0556572.1"/>
    <property type="molecule type" value="Genomic_DNA"/>
</dbReference>
<evidence type="ECO:0000313" key="3">
    <source>
        <dbReference type="Proteomes" id="UP001501576"/>
    </source>
</evidence>
<organism evidence="2 3">
    <name type="scientific">Streptomyces mordarskii</name>
    <dbReference type="NCBI Taxonomy" id="1226758"/>
    <lineage>
        <taxon>Bacteria</taxon>
        <taxon>Bacillati</taxon>
        <taxon>Actinomycetota</taxon>
        <taxon>Actinomycetes</taxon>
        <taxon>Kitasatosporales</taxon>
        <taxon>Streptomycetaceae</taxon>
        <taxon>Streptomyces</taxon>
    </lineage>
</organism>
<sequence>MDNSSQQSPSVAQMQADARRDYQQRNSPETQAAAREQSGQARTDGNAAGGSWGRRH</sequence>
<reference evidence="2 3" key="1">
    <citation type="journal article" date="2019" name="Int. J. Syst. Evol. Microbiol.">
        <title>The Global Catalogue of Microorganisms (GCM) 10K type strain sequencing project: providing services to taxonomists for standard genome sequencing and annotation.</title>
        <authorList>
            <consortium name="The Broad Institute Genomics Platform"/>
            <consortium name="The Broad Institute Genome Sequencing Center for Infectious Disease"/>
            <person name="Wu L."/>
            <person name="Ma J."/>
        </authorList>
    </citation>
    <scope>NUCLEOTIDE SEQUENCE [LARGE SCALE GENOMIC DNA]</scope>
    <source>
        <strain evidence="2 3">JCM 5052</strain>
    </source>
</reference>
<evidence type="ECO:0008006" key="4">
    <source>
        <dbReference type="Google" id="ProtNLM"/>
    </source>
</evidence>
<feature type="region of interest" description="Disordered" evidence="1">
    <location>
        <begin position="1"/>
        <end position="56"/>
    </location>
</feature>
<evidence type="ECO:0000256" key="1">
    <source>
        <dbReference type="SAM" id="MobiDB-lite"/>
    </source>
</evidence>
<gene>
    <name evidence="2" type="ORF">GCM10010390_68510</name>
</gene>
<accession>A0ABN1E0I2</accession>
<feature type="compositionally biased region" description="Polar residues" evidence="1">
    <location>
        <begin position="1"/>
        <end position="13"/>
    </location>
</feature>
<feature type="compositionally biased region" description="Gly residues" evidence="1">
    <location>
        <begin position="47"/>
        <end position="56"/>
    </location>
</feature>
<dbReference type="RefSeq" id="WP_346160960.1">
    <property type="nucleotide sequence ID" value="NZ_BAAABZ010000072.1"/>
</dbReference>
<keyword evidence="3" id="KW-1185">Reference proteome</keyword>
<proteinExistence type="predicted"/>
<dbReference type="Proteomes" id="UP001501576">
    <property type="component" value="Unassembled WGS sequence"/>
</dbReference>
<comment type="caution">
    <text evidence="2">The sequence shown here is derived from an EMBL/GenBank/DDBJ whole genome shotgun (WGS) entry which is preliminary data.</text>
</comment>